<dbReference type="SUPFAM" id="SSF69318">
    <property type="entry name" value="Integrin alpha N-terminal domain"/>
    <property type="match status" value="1"/>
</dbReference>
<evidence type="ECO:0000256" key="1">
    <source>
        <dbReference type="ARBA" id="ARBA00022729"/>
    </source>
</evidence>
<reference evidence="4" key="1">
    <citation type="journal article" date="2002" name="Science">
        <title>The draft genome of Ciona intestinalis: insights into chordate and vertebrate origins.</title>
        <authorList>
            <person name="Dehal P."/>
            <person name="Satou Y."/>
            <person name="Campbell R.K."/>
            <person name="Chapman J."/>
            <person name="Degnan B."/>
            <person name="De Tomaso A."/>
            <person name="Davidson B."/>
            <person name="Di Gregorio A."/>
            <person name="Gelpke M."/>
            <person name="Goodstein D.M."/>
            <person name="Harafuji N."/>
            <person name="Hastings K.E."/>
            <person name="Ho I."/>
            <person name="Hotta K."/>
            <person name="Huang W."/>
            <person name="Kawashima T."/>
            <person name="Lemaire P."/>
            <person name="Martinez D."/>
            <person name="Meinertzhagen I.A."/>
            <person name="Necula S."/>
            <person name="Nonaka M."/>
            <person name="Putnam N."/>
            <person name="Rash S."/>
            <person name="Saiga H."/>
            <person name="Satake M."/>
            <person name="Terry A."/>
            <person name="Yamada L."/>
            <person name="Wang H.G."/>
            <person name="Awazu S."/>
            <person name="Azumi K."/>
            <person name="Boore J."/>
            <person name="Branno M."/>
            <person name="Chin-Bow S."/>
            <person name="DeSantis R."/>
            <person name="Doyle S."/>
            <person name="Francino P."/>
            <person name="Keys D.N."/>
            <person name="Haga S."/>
            <person name="Hayashi H."/>
            <person name="Hino K."/>
            <person name="Imai K.S."/>
            <person name="Inaba K."/>
            <person name="Kano S."/>
            <person name="Kobayashi K."/>
            <person name="Kobayashi M."/>
            <person name="Lee B.I."/>
            <person name="Makabe K.W."/>
            <person name="Manohar C."/>
            <person name="Matassi G."/>
            <person name="Medina M."/>
            <person name="Mochizuki Y."/>
            <person name="Mount S."/>
            <person name="Morishita T."/>
            <person name="Miura S."/>
            <person name="Nakayama A."/>
            <person name="Nishizaka S."/>
            <person name="Nomoto H."/>
            <person name="Ohta F."/>
            <person name="Oishi K."/>
            <person name="Rigoutsos I."/>
            <person name="Sano M."/>
            <person name="Sasaki A."/>
            <person name="Sasakura Y."/>
            <person name="Shoguchi E."/>
            <person name="Shin-i T."/>
            <person name="Spagnuolo A."/>
            <person name="Stainier D."/>
            <person name="Suzuki M.M."/>
            <person name="Tassy O."/>
            <person name="Takatori N."/>
            <person name="Tokuoka M."/>
            <person name="Yagi K."/>
            <person name="Yoshizaki F."/>
            <person name="Wada S."/>
            <person name="Zhang C."/>
            <person name="Hyatt P.D."/>
            <person name="Larimer F."/>
            <person name="Detter C."/>
            <person name="Doggett N."/>
            <person name="Glavina T."/>
            <person name="Hawkins T."/>
            <person name="Richardson P."/>
            <person name="Lucas S."/>
            <person name="Kohara Y."/>
            <person name="Levine M."/>
            <person name="Satoh N."/>
            <person name="Rokhsar D.S."/>
        </authorList>
    </citation>
    <scope>NUCLEOTIDE SEQUENCE [LARGE SCALE GENOMIC DNA]</scope>
</reference>
<dbReference type="Ensembl" id="ENSCINT00000005760.3">
    <property type="protein sequence ID" value="ENSCINP00000005760.3"/>
    <property type="gene ID" value="ENSCING00000002814.3"/>
</dbReference>
<reference evidence="3" key="3">
    <citation type="submission" date="2025-08" db="UniProtKB">
        <authorList>
            <consortium name="Ensembl"/>
        </authorList>
    </citation>
    <scope>IDENTIFICATION</scope>
</reference>
<dbReference type="OMA" id="WINKHEA"/>
<sequence>MLLFNMWLLFIQVCIIFRFCDAQNLVTDVTGQVFTTPSSRSGFVAAYVDINNDKLTDICVVSESRKELKLVYGGTETRLVQFKSLVITDDNLSILGVIPGDYNGDGHVDILITLKDSNSNSNLVQIKIFWGDSENKFTSQNDIDGQVIDEPLLLDANADMVSDLFVTIANGTRQFWLGHAGAITGNWSFEHTSFSKASSKPVKFPHSNAFVDLTGDGGADLFVTTLDTNGRIVFEVWQGTELGPHLFSNYSLPNEYDNFEIGQSAFADINGDGQQEHILPVCKVDNKRCIRSNILVYFDKEWTEIFSDNNQ</sequence>
<feature type="chain" id="PRO_5003982341" description="Integrin alpha FG-GAP repeat containing 1" evidence="2">
    <location>
        <begin position="23"/>
        <end position="311"/>
    </location>
</feature>
<dbReference type="Pfam" id="PF13517">
    <property type="entry name" value="FG-GAP_3"/>
    <property type="match status" value="1"/>
</dbReference>
<dbReference type="InterPro" id="IPR024881">
    <property type="entry name" value="Tip"/>
</dbReference>
<dbReference type="InterPro" id="IPR028994">
    <property type="entry name" value="Integrin_alpha_N"/>
</dbReference>
<evidence type="ECO:0000313" key="4">
    <source>
        <dbReference type="Proteomes" id="UP000008144"/>
    </source>
</evidence>
<evidence type="ECO:0008006" key="5">
    <source>
        <dbReference type="Google" id="ProtNLM"/>
    </source>
</evidence>
<reference evidence="3" key="2">
    <citation type="journal article" date="2008" name="Genome Biol.">
        <title>Improved genome assembly and evidence-based global gene model set for the chordate Ciona intestinalis: new insight into intron and operon populations.</title>
        <authorList>
            <person name="Satou Y."/>
            <person name="Mineta K."/>
            <person name="Ogasawara M."/>
            <person name="Sasakura Y."/>
            <person name="Shoguchi E."/>
            <person name="Ueno K."/>
            <person name="Yamada L."/>
            <person name="Matsumoto J."/>
            <person name="Wasserscheid J."/>
            <person name="Dewar K."/>
            <person name="Wiley G.B."/>
            <person name="Macmil S.L."/>
            <person name="Roe B.A."/>
            <person name="Zeller R.W."/>
            <person name="Hastings K.E."/>
            <person name="Lemaire P."/>
            <person name="Lindquist E."/>
            <person name="Endo T."/>
            <person name="Hotta K."/>
            <person name="Inaba K."/>
        </authorList>
    </citation>
    <scope>NUCLEOTIDE SEQUENCE [LARGE SCALE GENOMIC DNA]</scope>
    <source>
        <strain evidence="3">wild type</strain>
    </source>
</reference>
<evidence type="ECO:0000313" key="3">
    <source>
        <dbReference type="Ensembl" id="ENSCINP00000005760.3"/>
    </source>
</evidence>
<dbReference type="PANTHER" id="PTHR13412">
    <property type="entry name" value="T-CELL IMMUNOMODULATORY PROTEIN HOMOLOG"/>
    <property type="match status" value="1"/>
</dbReference>
<name>L7N0R1_CIOIN</name>
<organism evidence="3 4">
    <name type="scientific">Ciona intestinalis</name>
    <name type="common">Transparent sea squirt</name>
    <name type="synonym">Ascidia intestinalis</name>
    <dbReference type="NCBI Taxonomy" id="7719"/>
    <lineage>
        <taxon>Eukaryota</taxon>
        <taxon>Metazoa</taxon>
        <taxon>Chordata</taxon>
        <taxon>Tunicata</taxon>
        <taxon>Ascidiacea</taxon>
        <taxon>Phlebobranchia</taxon>
        <taxon>Cionidae</taxon>
        <taxon>Ciona</taxon>
    </lineage>
</organism>
<feature type="signal peptide" evidence="2">
    <location>
        <begin position="1"/>
        <end position="22"/>
    </location>
</feature>
<dbReference type="EMBL" id="EAAA01000098">
    <property type="status" value="NOT_ANNOTATED_CDS"/>
    <property type="molecule type" value="Genomic_DNA"/>
</dbReference>
<dbReference type="HOGENOM" id="CLU_891244_0_0_1"/>
<proteinExistence type="predicted"/>
<dbReference type="Gene3D" id="2.130.10.130">
    <property type="entry name" value="Integrin alpha, N-terminal"/>
    <property type="match status" value="1"/>
</dbReference>
<dbReference type="GeneTree" id="ENSGT00390000013367"/>
<protein>
    <recommendedName>
        <fullName evidence="5">Integrin alpha FG-GAP repeat containing 1</fullName>
    </recommendedName>
</protein>
<keyword evidence="4" id="KW-1185">Reference proteome</keyword>
<dbReference type="InParanoid" id="L7N0R1"/>
<dbReference type="PANTHER" id="PTHR13412:SF0">
    <property type="entry name" value="T-CELL IMMUNOMODULATORY PROTEIN"/>
    <property type="match status" value="1"/>
</dbReference>
<keyword evidence="1 2" id="KW-0732">Signal</keyword>
<dbReference type="Proteomes" id="UP000008144">
    <property type="component" value="Chromosome 1"/>
</dbReference>
<evidence type="ECO:0000256" key="2">
    <source>
        <dbReference type="SAM" id="SignalP"/>
    </source>
</evidence>
<accession>L7N0R1</accession>
<reference evidence="3" key="4">
    <citation type="submission" date="2025-09" db="UniProtKB">
        <authorList>
            <consortium name="Ensembl"/>
        </authorList>
    </citation>
    <scope>IDENTIFICATION</scope>
</reference>
<dbReference type="InterPro" id="IPR013517">
    <property type="entry name" value="FG-GAP"/>
</dbReference>
<dbReference type="AlphaFoldDB" id="L7N0R1"/>